<organism evidence="2">
    <name type="scientific">Tanacetum cinerariifolium</name>
    <name type="common">Dalmatian daisy</name>
    <name type="synonym">Chrysanthemum cinerariifolium</name>
    <dbReference type="NCBI Taxonomy" id="118510"/>
    <lineage>
        <taxon>Eukaryota</taxon>
        <taxon>Viridiplantae</taxon>
        <taxon>Streptophyta</taxon>
        <taxon>Embryophyta</taxon>
        <taxon>Tracheophyta</taxon>
        <taxon>Spermatophyta</taxon>
        <taxon>Magnoliopsida</taxon>
        <taxon>eudicotyledons</taxon>
        <taxon>Gunneridae</taxon>
        <taxon>Pentapetalae</taxon>
        <taxon>asterids</taxon>
        <taxon>campanulids</taxon>
        <taxon>Asterales</taxon>
        <taxon>Asteraceae</taxon>
        <taxon>Asteroideae</taxon>
        <taxon>Anthemideae</taxon>
        <taxon>Anthemidinae</taxon>
        <taxon>Tanacetum</taxon>
    </lineage>
</organism>
<gene>
    <name evidence="2" type="ORF">Tci_054740</name>
</gene>
<evidence type="ECO:0000313" key="2">
    <source>
        <dbReference type="EMBL" id="GEU82762.1"/>
    </source>
</evidence>
<accession>A0A6L2NCE7</accession>
<evidence type="ECO:0000259" key="1">
    <source>
        <dbReference type="Pfam" id="PF22936"/>
    </source>
</evidence>
<protein>
    <submittedName>
        <fullName evidence="2">Ribonuclease H-like domain-containing protein</fullName>
    </submittedName>
</protein>
<name>A0A6L2NCE7_TANCI</name>
<dbReference type="Pfam" id="PF22936">
    <property type="entry name" value="Pol_BBD"/>
    <property type="match status" value="1"/>
</dbReference>
<dbReference type="InterPro" id="IPR054722">
    <property type="entry name" value="PolX-like_BBD"/>
</dbReference>
<comment type="caution">
    <text evidence="2">The sequence shown here is derived from an EMBL/GenBank/DDBJ whole genome shotgun (WGS) entry which is preliminary data.</text>
</comment>
<feature type="domain" description="Retrovirus-related Pol polyprotein from transposon TNT 1-94-like beta-barrel" evidence="1">
    <location>
        <begin position="62"/>
        <end position="139"/>
    </location>
</feature>
<dbReference type="EMBL" id="BKCJ010008543">
    <property type="protein sequence ID" value="GEU82762.1"/>
    <property type="molecule type" value="Genomic_DNA"/>
</dbReference>
<dbReference type="AlphaFoldDB" id="A0A6L2NCE7"/>
<reference evidence="2" key="1">
    <citation type="journal article" date="2019" name="Sci. Rep.">
        <title>Draft genome of Tanacetum cinerariifolium, the natural source of mosquito coil.</title>
        <authorList>
            <person name="Yamashiro T."/>
            <person name="Shiraishi A."/>
            <person name="Satake H."/>
            <person name="Nakayama K."/>
        </authorList>
    </citation>
    <scope>NUCLEOTIDE SEQUENCE</scope>
</reference>
<proteinExistence type="predicted"/>
<sequence>MMMCSATNSLYPCVYLVTHQPPVQFVSSSAQLMAYAMSSAPVSYAHAPPHAFHSMTLQNPNWNMDTGASSHLADNTSILASFSNSSIYPSVFVGNGHSIPVTHTGHSLLHTSSKPLHLNHILVTPHITKNLISVRQFTRDNDVSVEFDAYGFSVKDYRTGRILLRCNSTGDLYMVSNLRLKLQLYCFHLVPLHGTDAWVILETMCYVV</sequence>